<dbReference type="InterPro" id="IPR002110">
    <property type="entry name" value="Ankyrin_rpt"/>
</dbReference>
<feature type="compositionally biased region" description="Basic and acidic residues" evidence="4">
    <location>
        <begin position="644"/>
        <end position="656"/>
    </location>
</feature>
<feature type="repeat" description="ANK" evidence="3">
    <location>
        <begin position="716"/>
        <end position="748"/>
    </location>
</feature>
<evidence type="ECO:0000256" key="1">
    <source>
        <dbReference type="ARBA" id="ARBA00022737"/>
    </source>
</evidence>
<dbReference type="SMART" id="SM00248">
    <property type="entry name" value="ANK"/>
    <property type="match status" value="10"/>
</dbReference>
<dbReference type="PANTHER" id="PTHR24173:SF74">
    <property type="entry name" value="ANKYRIN REPEAT DOMAIN-CONTAINING PROTEIN 16"/>
    <property type="match status" value="1"/>
</dbReference>
<dbReference type="Gene3D" id="1.25.40.20">
    <property type="entry name" value="Ankyrin repeat-containing domain"/>
    <property type="match status" value="3"/>
</dbReference>
<feature type="compositionally biased region" description="Basic and acidic residues" evidence="4">
    <location>
        <begin position="1852"/>
        <end position="1861"/>
    </location>
</feature>
<feature type="repeat" description="ANK" evidence="3">
    <location>
        <begin position="592"/>
        <end position="617"/>
    </location>
</feature>
<feature type="region of interest" description="Disordered" evidence="4">
    <location>
        <begin position="644"/>
        <end position="693"/>
    </location>
</feature>
<dbReference type="PROSITE" id="PS50297">
    <property type="entry name" value="ANK_REP_REGION"/>
    <property type="match status" value="3"/>
</dbReference>
<evidence type="ECO:0000256" key="4">
    <source>
        <dbReference type="SAM" id="MobiDB-lite"/>
    </source>
</evidence>
<name>A0A8H7XMR7_PSICU</name>
<dbReference type="EMBL" id="JAFIQS010000019">
    <property type="protein sequence ID" value="KAG5162329.1"/>
    <property type="molecule type" value="Genomic_DNA"/>
</dbReference>
<feature type="compositionally biased region" description="Acidic residues" evidence="4">
    <location>
        <begin position="657"/>
        <end position="674"/>
    </location>
</feature>
<feature type="compositionally biased region" description="Basic and acidic residues" evidence="4">
    <location>
        <begin position="1989"/>
        <end position="2002"/>
    </location>
</feature>
<dbReference type="PANTHER" id="PTHR24173">
    <property type="entry name" value="ANKYRIN REPEAT CONTAINING"/>
    <property type="match status" value="1"/>
</dbReference>
<feature type="region of interest" description="Disordered" evidence="4">
    <location>
        <begin position="1985"/>
        <end position="2004"/>
    </location>
</feature>
<feature type="compositionally biased region" description="Basic and acidic residues" evidence="4">
    <location>
        <begin position="1869"/>
        <end position="1880"/>
    </location>
</feature>
<evidence type="ECO:0000256" key="2">
    <source>
        <dbReference type="ARBA" id="ARBA00023043"/>
    </source>
</evidence>
<keyword evidence="2 3" id="KW-0040">ANK repeat</keyword>
<sequence length="2020" mass="226484">MQSTSKVQAFIDRISALPAGSGVSLDAALQPSLEEEAELRRLFAMDRTNARLSDPHVGLVDVFAAPSAIRTTRARVVDGPEDLDAKYVMPIADSHRRAEGMPCTVADLEEFKKNWSIFTEGSLSQLLNWNNVVAAGGSVLACLSPVPKRNKASKRKIRTYFHSKAYPTSDVDLFLWGLTPEQAEIKIKEIYEAVRDSVPWDVTCIRTKHTISIHSQYPYRSVQIVLRLYQSPAEILAGFDIDAPCNRVWANPRAVVAMMRQCNTVDMTRRSPSYEVRLAKYSQRHFEVYVPTLERSKIDPTIYERSIARTEGLARLLSLEKLTTDNLRNTFLEARRELRGRRLAAALQRPRRRTRKYKGDIKSDKGDASVLVEVNNYDVTALHIPYGPGWDAKRIDKLVYQTDLGMNSTFNPQNKGRRLHRHPAFFGKIDECIEDCCGNCPKPIDEDERKLQAEEDEVYIRGRIRQVHSCVFLLIFYIKTCLCRFIDENPGRQSITGSFKPIDVGEWSEQVYIKPTLALFNAIASHDRATVQQIISSSSSLPEQDSEGGAININQRDHVGRTALHVAIFSKATDIALDLIDAGARITARIADGRAPLHLAAQADLKEVVSKLLERSAYNREEMQKRSGYEVSNDNGAMNVQDEIERPSSEDDWSSHDDEDVVMSADSDDEDDKDEGTKKRGSTNEDTEVETAENEINVEEENQPDIIDVNEFDWDYGFSALSYAILFASIPTISTLISNGADVKLASSSTNRKTPLHPLTLTILRPAESDEEEKDACAVAECLLKAGATSTTADTDQMCTIFHCAVAAGRTRLVETLLRYDPHAHAAVDFPMFQNHRFVCFPLASAVANRHYALVALLLAYGAKLELDERDISRAMAAASPNIVREMNHYRYNHVTNYLQLAYQPIELTLKNHDDLGKLLLNLGAPINIAILESCGMNYGAGGRMTVKDWVDMMVSALSRRIEDKKSESAQKKLEDTVTPSFSGGLDKGWSIFFRDQLTVVSQFKANEPWRISEHARIARQEKDTIAQMEDLKEYFTEMQTLLADKGAKSWQELFPDIETHATTTADGHGSWKDGQHQTTSAKRTVSYTTLSGQNRSGYGHYYSRKVPEHLLPAYDELFEACYAGDNETIQRLCLPSNGYETVDGPLNISVRIVNSSTDDCENLGKSFSISLQTGRRWSTAKFILAVAIAQYHPNDKRDRIKSDLNIQLEEDDDSDAASDASGESNATVEPINFINIVTRKSTVQSPVPPGAMLTDAEVEWVYHPPSTSPFSSALPMLMRATALEKAVAEHDLDAFTHIIDLYNILPEKLRKVEFGTKVLRCILSHNQVQMLDAYIRRTAVGVDVAVIKRSLSIGNDNGNVARSKIQGEQPVPLPTSTTNDANKVYAGLNVHGKKRLDLARKNDPDASDFDDDSDAEGRRDIPLLWQAIQVGAKEIIAYLRSERVYEAYDAYINAHAPSQDKARLLNYYLLGDKTKPEGRMSPSTKMNWEAKMKREAKARLAGLLGWTINALGESPLAAALITDSVEMIETLEKMEPGLHEKALQTTIKFVGINYLMFAVEANCPPDVIDYLLAKGVSPTERSAHRGWNIYHYICAQNNLTLLAHFLKTLPRDVNEELLMQRSKGRGNTPLHVAIKTGHVELAGTILRYTECVKDHLLARDAHGQTALHAAVRTGRAQTAELIFDVAGRLTASASKGSSSSGSSLQLELLNTEDSVGLTPLEISRNAELAMRVQGARSLYDGVQCGGVQPNGDVDSLIRTRRIVVQRAETKDEKRQREARGSAFYVYVMGARRRVRKDWDMDERGTEECVDELKNMLARLESVGYSASGSALQVEKVKQWITYMDHLISREKEREKERGEEIQMAEEDYERRKKADKGDQLEGEEEENTGIRVQGRTEEWDTLATYFVLEDFVALYKDNITVGTITHNRHLVHLSDVLCSVEATLAKASSAEGLVHEDYSDPDRASQEAYGGRYRRGHRRIQKYGAEGELEKEHDKEEEERRQRKRSMVFEYIALGPDRH</sequence>
<feature type="region of interest" description="Disordered" evidence="4">
    <location>
        <begin position="1852"/>
        <end position="1894"/>
    </location>
</feature>
<evidence type="ECO:0008006" key="6">
    <source>
        <dbReference type="Google" id="ProtNLM"/>
    </source>
</evidence>
<feature type="repeat" description="ANK" evidence="3">
    <location>
        <begin position="1626"/>
        <end position="1648"/>
    </location>
</feature>
<proteinExistence type="predicted"/>
<feature type="repeat" description="ANK" evidence="3">
    <location>
        <begin position="1663"/>
        <end position="1695"/>
    </location>
</feature>
<comment type="caution">
    <text evidence="5">The sequence shown here is derived from an EMBL/GenBank/DDBJ whole genome shotgun (WGS) entry which is preliminary data.</text>
</comment>
<keyword evidence="1" id="KW-0677">Repeat</keyword>
<evidence type="ECO:0000313" key="5">
    <source>
        <dbReference type="EMBL" id="KAG5162329.1"/>
    </source>
</evidence>
<feature type="region of interest" description="Disordered" evidence="4">
    <location>
        <begin position="1397"/>
        <end position="1416"/>
    </location>
</feature>
<dbReference type="SUPFAM" id="SSF48403">
    <property type="entry name" value="Ankyrin repeat"/>
    <property type="match status" value="2"/>
</dbReference>
<feature type="compositionally biased region" description="Acidic residues" evidence="4">
    <location>
        <begin position="1406"/>
        <end position="1415"/>
    </location>
</feature>
<feature type="region of interest" description="Disordered" evidence="4">
    <location>
        <begin position="1063"/>
        <end position="1085"/>
    </location>
</feature>
<evidence type="ECO:0000256" key="3">
    <source>
        <dbReference type="PROSITE-ProRule" id="PRU00023"/>
    </source>
</evidence>
<reference evidence="5" key="1">
    <citation type="submission" date="2021-02" db="EMBL/GenBank/DDBJ databases">
        <title>Psilocybe cubensis genome.</title>
        <authorList>
            <person name="Mckernan K.J."/>
            <person name="Crawford S."/>
            <person name="Trippe A."/>
            <person name="Kane L.T."/>
            <person name="Mclaughlin S."/>
        </authorList>
    </citation>
    <scope>NUCLEOTIDE SEQUENCE [LARGE SCALE GENOMIC DNA]</scope>
    <source>
        <strain evidence="5">MGC-MH-2018</strain>
    </source>
</reference>
<dbReference type="InterPro" id="IPR036770">
    <property type="entry name" value="Ankyrin_rpt-contain_sf"/>
</dbReference>
<organism evidence="5">
    <name type="scientific">Psilocybe cubensis</name>
    <name type="common">Psychedelic mushroom</name>
    <name type="synonym">Stropharia cubensis</name>
    <dbReference type="NCBI Taxonomy" id="181762"/>
    <lineage>
        <taxon>Eukaryota</taxon>
        <taxon>Fungi</taxon>
        <taxon>Dikarya</taxon>
        <taxon>Basidiomycota</taxon>
        <taxon>Agaricomycotina</taxon>
        <taxon>Agaricomycetes</taxon>
        <taxon>Agaricomycetidae</taxon>
        <taxon>Agaricales</taxon>
        <taxon>Agaricineae</taxon>
        <taxon>Strophariaceae</taxon>
        <taxon>Psilocybe</taxon>
    </lineage>
</organism>
<accession>A0A8H7XMR7</accession>
<feature type="repeat" description="ANK" evidence="3">
    <location>
        <begin position="559"/>
        <end position="591"/>
    </location>
</feature>
<protein>
    <recommendedName>
        <fullName evidence="6">Ankyrin repeat protein</fullName>
    </recommendedName>
</protein>
<gene>
    <name evidence="5" type="ORF">JR316_012652</name>
</gene>
<dbReference type="Pfam" id="PF12796">
    <property type="entry name" value="Ank_2"/>
    <property type="match status" value="2"/>
</dbReference>
<dbReference type="PROSITE" id="PS50088">
    <property type="entry name" value="ANK_REPEAT"/>
    <property type="match status" value="5"/>
</dbReference>